<organism evidence="1 2">
    <name type="scientific">Cupriavidus taiwanensis</name>
    <dbReference type="NCBI Taxonomy" id="164546"/>
    <lineage>
        <taxon>Bacteria</taxon>
        <taxon>Pseudomonadati</taxon>
        <taxon>Pseudomonadota</taxon>
        <taxon>Betaproteobacteria</taxon>
        <taxon>Burkholderiales</taxon>
        <taxon>Burkholderiaceae</taxon>
        <taxon>Cupriavidus</taxon>
    </lineage>
</organism>
<evidence type="ECO:0000313" key="1">
    <source>
        <dbReference type="EMBL" id="SOY66071.1"/>
    </source>
</evidence>
<name>A0A975XCU6_9BURK</name>
<dbReference type="AlphaFoldDB" id="A0A975XCU6"/>
<dbReference type="EMBL" id="OFSN01000015">
    <property type="protein sequence ID" value="SOY66071.1"/>
    <property type="molecule type" value="Genomic_DNA"/>
</dbReference>
<protein>
    <submittedName>
        <fullName evidence="1">Uncharacterized protein</fullName>
    </submittedName>
</protein>
<gene>
    <name evidence="1" type="ORF">CBM2586_B10666</name>
</gene>
<evidence type="ECO:0000313" key="2">
    <source>
        <dbReference type="Proteomes" id="UP000257016"/>
    </source>
</evidence>
<comment type="caution">
    <text evidence="1">The sequence shown here is derived from an EMBL/GenBank/DDBJ whole genome shotgun (WGS) entry which is preliminary data.</text>
</comment>
<sequence length="60" mass="6278">MRATSHCATAPDGANSDFSVHLTEQSPAKPDNFVATGTHAALQHSVRGGQAGRLTLRCCQ</sequence>
<proteinExistence type="predicted"/>
<accession>A0A975XCU6</accession>
<reference evidence="1 2" key="1">
    <citation type="submission" date="2018-01" db="EMBL/GenBank/DDBJ databases">
        <authorList>
            <person name="Clerissi C."/>
        </authorList>
    </citation>
    <scope>NUCLEOTIDE SEQUENCE [LARGE SCALE GENOMIC DNA]</scope>
    <source>
        <strain evidence="1">Cupriavidus taiwanensis LMG 19430</strain>
    </source>
</reference>
<dbReference type="Proteomes" id="UP000257016">
    <property type="component" value="Unassembled WGS sequence"/>
</dbReference>